<accession>A0ABW7PYY5</accession>
<keyword evidence="3" id="KW-1185">Reference proteome</keyword>
<dbReference type="SUPFAM" id="SSF53335">
    <property type="entry name" value="S-adenosyl-L-methionine-dependent methyltransferases"/>
    <property type="match status" value="1"/>
</dbReference>
<evidence type="ECO:0000313" key="2">
    <source>
        <dbReference type="EMBL" id="MFH8134999.1"/>
    </source>
</evidence>
<dbReference type="PANTHER" id="PTHR43591:SF110">
    <property type="entry name" value="RHODANESE DOMAIN-CONTAINING PROTEIN"/>
    <property type="match status" value="1"/>
</dbReference>
<gene>
    <name evidence="2" type="ORF">ABU178_12560</name>
</gene>
<protein>
    <submittedName>
        <fullName evidence="2">Methyltransferase domain-containing protein</fullName>
    </submittedName>
</protein>
<dbReference type="PANTHER" id="PTHR43591">
    <property type="entry name" value="METHYLTRANSFERASE"/>
    <property type="match status" value="1"/>
</dbReference>
<dbReference type="CDD" id="cd02440">
    <property type="entry name" value="AdoMet_MTases"/>
    <property type="match status" value="1"/>
</dbReference>
<dbReference type="Gene3D" id="3.40.50.150">
    <property type="entry name" value="Vaccinia Virus protein VP39"/>
    <property type="match status" value="1"/>
</dbReference>
<dbReference type="Proteomes" id="UP001611251">
    <property type="component" value="Unassembled WGS sequence"/>
</dbReference>
<comment type="caution">
    <text evidence="2">The sequence shown here is derived from an EMBL/GenBank/DDBJ whole genome shotgun (WGS) entry which is preliminary data.</text>
</comment>
<reference evidence="2 3" key="1">
    <citation type="submission" date="2024-08" db="EMBL/GenBank/DDBJ databases">
        <title>Pantoea ronii - a newly identified human opportunistic pathogen.</title>
        <authorList>
            <person name="Keidar-Friedman D."/>
            <person name="Sorek N."/>
            <person name="Leshin-Carmel D."/>
            <person name="Tsur A."/>
            <person name="Amsalem M."/>
            <person name="Tolkach D."/>
            <person name="Brosh-Nissimov T."/>
        </authorList>
    </citation>
    <scope>NUCLEOTIDE SEQUENCE [LARGE SCALE GENOMIC DNA]</scope>
    <source>
        <strain evidence="2 3">AA23256</strain>
    </source>
</reference>
<keyword evidence="2" id="KW-0489">Methyltransferase</keyword>
<dbReference type="RefSeq" id="WP_397215278.1">
    <property type="nucleotide sequence ID" value="NZ_JBGFSN010000004.1"/>
</dbReference>
<evidence type="ECO:0000256" key="1">
    <source>
        <dbReference type="SAM" id="Coils"/>
    </source>
</evidence>
<evidence type="ECO:0000313" key="3">
    <source>
        <dbReference type="Proteomes" id="UP001611251"/>
    </source>
</evidence>
<keyword evidence="1" id="KW-0175">Coiled coil</keyword>
<dbReference type="EMBL" id="JBGFSN010000004">
    <property type="protein sequence ID" value="MFH8134999.1"/>
    <property type="molecule type" value="Genomic_DNA"/>
</dbReference>
<dbReference type="Pfam" id="PF13489">
    <property type="entry name" value="Methyltransf_23"/>
    <property type="match status" value="1"/>
</dbReference>
<dbReference type="InterPro" id="IPR029063">
    <property type="entry name" value="SAM-dependent_MTases_sf"/>
</dbReference>
<feature type="coiled-coil region" evidence="1">
    <location>
        <begin position="245"/>
        <end position="316"/>
    </location>
</feature>
<keyword evidence="2" id="KW-0808">Transferase</keyword>
<proteinExistence type="predicted"/>
<dbReference type="GO" id="GO:0032259">
    <property type="term" value="P:methylation"/>
    <property type="evidence" value="ECO:0007669"/>
    <property type="project" value="UniProtKB-KW"/>
</dbReference>
<organism evidence="2 3">
    <name type="scientific">Pantoea osteomyelitidis</name>
    <dbReference type="NCBI Taxonomy" id="3230026"/>
    <lineage>
        <taxon>Bacteria</taxon>
        <taxon>Pseudomonadati</taxon>
        <taxon>Pseudomonadota</taxon>
        <taxon>Gammaproteobacteria</taxon>
        <taxon>Enterobacterales</taxon>
        <taxon>Erwiniaceae</taxon>
        <taxon>Pantoea</taxon>
    </lineage>
</organism>
<name>A0ABW7PYY5_9GAMM</name>
<dbReference type="GO" id="GO:0008168">
    <property type="term" value="F:methyltransferase activity"/>
    <property type="evidence" value="ECO:0007669"/>
    <property type="project" value="UniProtKB-KW"/>
</dbReference>
<sequence>MKDSFYSSFENKYRGSRDSIKSRLKVYIKLAKILITHFPDSIALDLGCGRGEWLEMVRELGFKEIGVDLDDGMLNYCHELNLNVEKKDALEILASFPDDSVAIVSSFHLVEHIGFNNVNELVKQALRVLKPGGILIMETPNPENLIVSSNNYFLDPTHNNPIPRQLLSFLTEHAGFARTKILRLQEDSSLFTRDNITLYDVISGVSPDYSVVAQKVGDSDFLSKFADFFSASYGISLKSLSNKYNQGIQEKFTSLANEIMNLQQATSELKEKDFIIAKIKDLEATVYNLEEETKELKQQAIQIQNVNIELKKKLNEAGFTDIKDSDEIDKKIHEKVAEFATNKLVLDKLFICQEELKASADMIIAMRNSTSWRISFPVRLLGRILKGEPISYLSSTVIKKPIKIVLSWLINKINKNPKRRIAFVKLCKRTGLDKLLRPLYSRFINHAGIIKVPPQEVDNSDILNAKLSFYGEDILNKLNK</sequence>